<accession>A0A1V4SNJ7</accession>
<organism evidence="3 4">
    <name type="scientific">Ruminiclostridium hungatei</name>
    <name type="common">Clostridium hungatei</name>
    <dbReference type="NCBI Taxonomy" id="48256"/>
    <lineage>
        <taxon>Bacteria</taxon>
        <taxon>Bacillati</taxon>
        <taxon>Bacillota</taxon>
        <taxon>Clostridia</taxon>
        <taxon>Eubacteriales</taxon>
        <taxon>Oscillospiraceae</taxon>
        <taxon>Ruminiclostridium</taxon>
    </lineage>
</organism>
<dbReference type="InterPro" id="IPR006976">
    <property type="entry name" value="VanZ-like"/>
</dbReference>
<protein>
    <recommendedName>
        <fullName evidence="2">VanZ-like domain-containing protein</fullName>
    </recommendedName>
</protein>
<proteinExistence type="predicted"/>
<evidence type="ECO:0000256" key="1">
    <source>
        <dbReference type="SAM" id="Phobius"/>
    </source>
</evidence>
<dbReference type="Proteomes" id="UP000191554">
    <property type="component" value="Unassembled WGS sequence"/>
</dbReference>
<keyword evidence="1" id="KW-1133">Transmembrane helix</keyword>
<evidence type="ECO:0000313" key="4">
    <source>
        <dbReference type="Proteomes" id="UP000191554"/>
    </source>
</evidence>
<dbReference type="OrthoDB" id="291892at2"/>
<keyword evidence="1" id="KW-0472">Membrane</keyword>
<name>A0A1V4SNJ7_RUMHU</name>
<feature type="transmembrane region" description="Helical" evidence="1">
    <location>
        <begin position="102"/>
        <end position="119"/>
    </location>
</feature>
<dbReference type="AlphaFoldDB" id="A0A1V4SNJ7"/>
<feature type="transmembrane region" description="Helical" evidence="1">
    <location>
        <begin position="77"/>
        <end position="95"/>
    </location>
</feature>
<dbReference type="Pfam" id="PF04892">
    <property type="entry name" value="VanZ"/>
    <property type="match status" value="1"/>
</dbReference>
<dbReference type="EMBL" id="MZGX01000007">
    <property type="protein sequence ID" value="OPX44807.1"/>
    <property type="molecule type" value="Genomic_DNA"/>
</dbReference>
<keyword evidence="1" id="KW-0812">Transmembrane</keyword>
<sequence length="180" mass="19794">MSYKRIGIIAVFLLLLWVGFIIFMSSQTAESSGNMSRTVSRAIITMAEKLGVAYPGAGNSVQAVVRIDEYVRDLAHIAMYFMLAAIFSAVLWLWGISNNCRIAVVFISGLCISIIDEINQMNYYGRNDSGLPGAGVADVFKDVSGICAAVGIFIFLRRRFDKRSSQKKVSEGYKGNTPLE</sequence>
<dbReference type="NCBIfam" id="NF037970">
    <property type="entry name" value="vanZ_1"/>
    <property type="match status" value="1"/>
</dbReference>
<comment type="caution">
    <text evidence="3">The sequence shown here is derived from an EMBL/GenBank/DDBJ whole genome shotgun (WGS) entry which is preliminary data.</text>
</comment>
<dbReference type="RefSeq" id="WP_080063808.1">
    <property type="nucleotide sequence ID" value="NZ_MZGX01000007.1"/>
</dbReference>
<evidence type="ECO:0000259" key="2">
    <source>
        <dbReference type="Pfam" id="PF04892"/>
    </source>
</evidence>
<gene>
    <name evidence="3" type="ORF">CLHUN_13610</name>
</gene>
<feature type="domain" description="VanZ-like" evidence="2">
    <location>
        <begin position="11"/>
        <end position="156"/>
    </location>
</feature>
<feature type="transmembrane region" description="Helical" evidence="1">
    <location>
        <begin position="139"/>
        <end position="156"/>
    </location>
</feature>
<reference evidence="3 4" key="1">
    <citation type="submission" date="2017-03" db="EMBL/GenBank/DDBJ databases">
        <title>Genome sequence of Clostridium hungatei DSM 14427.</title>
        <authorList>
            <person name="Poehlein A."/>
            <person name="Daniel R."/>
        </authorList>
    </citation>
    <scope>NUCLEOTIDE SEQUENCE [LARGE SCALE GENOMIC DNA]</scope>
    <source>
        <strain evidence="3 4">DSM 14427</strain>
    </source>
</reference>
<keyword evidence="4" id="KW-1185">Reference proteome</keyword>
<dbReference type="STRING" id="48256.CLHUN_13610"/>
<evidence type="ECO:0000313" key="3">
    <source>
        <dbReference type="EMBL" id="OPX44807.1"/>
    </source>
</evidence>